<organism evidence="14 15">
    <name type="scientific">Intoshia linei</name>
    <dbReference type="NCBI Taxonomy" id="1819745"/>
    <lineage>
        <taxon>Eukaryota</taxon>
        <taxon>Metazoa</taxon>
        <taxon>Spiralia</taxon>
        <taxon>Lophotrochozoa</taxon>
        <taxon>Mesozoa</taxon>
        <taxon>Orthonectida</taxon>
        <taxon>Rhopaluridae</taxon>
        <taxon>Intoshia</taxon>
    </lineage>
</organism>
<dbReference type="SFLD" id="SFLDG00002">
    <property type="entry name" value="C1.7:_P-type_atpase_like"/>
    <property type="match status" value="1"/>
</dbReference>
<dbReference type="PANTHER" id="PTHR46594">
    <property type="entry name" value="P-TYPE CATION-TRANSPORTING ATPASE"/>
    <property type="match status" value="1"/>
</dbReference>
<dbReference type="NCBIfam" id="TIGR01525">
    <property type="entry name" value="ATPase-IB_hvy"/>
    <property type="match status" value="1"/>
</dbReference>
<dbReference type="GO" id="GO:0140581">
    <property type="term" value="F:P-type monovalent copper transporter activity"/>
    <property type="evidence" value="ECO:0007669"/>
    <property type="project" value="UniProtKB-EC"/>
</dbReference>
<accession>A0A177BCU7</accession>
<comment type="caution">
    <text evidence="14">The sequence shown here is derived from an EMBL/GenBank/DDBJ whole genome shotgun (WGS) entry which is preliminary data.</text>
</comment>
<dbReference type="InterPro" id="IPR059000">
    <property type="entry name" value="ATPase_P-type_domA"/>
</dbReference>
<dbReference type="SUPFAM" id="SSF56784">
    <property type="entry name" value="HAD-like"/>
    <property type="match status" value="1"/>
</dbReference>
<sequence>MTGQVNFEMMTEFIKFSKYLDFKGQNFDKFIMIYKTWKLSFNLPFFLNINITEKPSPIKLFLSTLKTVNCEKIELTDSFCEEFVCNFNNLSNDCFNSDKIVQCDLSENFYLNSHLVCVYFCHKMKCTKCSNALIEKVITSNLVDQFNIKFVHVDHKSRLMYVFVENELKFDKSLIDYELIRLQNDKIIPFANVYEFFILPKKCVIYESFLNIIWKYRVFLGILDFYVKNVVYMLVSNSERGDYTIYEKILYLLKIDYRIFHFVGDESSLESSLLKLADNGDSKLLITSKESKLSKCNISVTGMSCTSCVGKIESCLKKQTGVHGCTVSLMLQQVNVTFDSELTDEEKLMVIIRSLGDYKCNLLNKGSDSDKFIVKAKAIVSNPKQIQQNEAVKITKSLLKLNGVFDVTNDCYYDGIVFYTSIDTEIIGPRDVLESISKYGHQVVILKQDSSANDLKSAKEIQRKVISIWKRAFLFSLCMGLPLMLLMIFFMIQSKYAKSYNTSVYADYVVFRGLDLENLLFFLLCTPTMYFSGIHYYKNSYSAILHCSMNMDVLVTLATCISYIYSCVVLLIGIFYVNRDGEFSSVTTFFETPPMLFIFISLGRYIENIAKGKSSQALLNLANLNVKNANLVTIDLEADSLRELFCKNIDIDLVHKYDILKILPGERVPLDGSVIQGDSYCDESLITGECLPIHKIKASHVVGGSINQNGVLYISVTHIGQETTLSQIAKIMEFAQTVKAPIENISDRVAAIFIPIVLFLSVLTLIVWLIIGYNRQNSEVNDSFVSRAFMYAISVLSIACPCSLGLAAPTAVMVSTGIGAKNGILIKGGKPLEITSKIDTILFDKTGTITTGKMIVQKFINFMYNSNDVELAFLLYVVGSIELCSEHVIGKSLLYFVKNLICSHDGDLVWIKTKDFVISPGFGLSSKLNISGYSNLKLKCNIPDFSVSEFIEFDYVDGCLLSNFKYANFPALNKFVDINFDETILVGNQKHLIKHSIHIPDLVNSQLHNLEKEAKTAILCCVGGKILCAFGISDTIKPDAKKTISVLKKQFGLNVALVTGDNSHVAMAIAENVGIDQVYAEMLPSQKINKLRQLQAMGHKVAMVGDGINDSPALAAADIGISVFNGSDTAIEASNVTLLNNNLSDIVHVFRLSKVTFRRIKLNFLFASIYNLMGIPIAAGILTPIGIVLKPWMASLAMACSSITVVLSSLHLKKFKKKEITKTSNLISIDNTYKNDIPLKIKLITGNQI</sequence>
<dbReference type="InterPro" id="IPR008250">
    <property type="entry name" value="ATPase_P-typ_transduc_dom_A_sf"/>
</dbReference>
<dbReference type="SUPFAM" id="SSF81665">
    <property type="entry name" value="Calcium ATPase, transmembrane domain M"/>
    <property type="match status" value="1"/>
</dbReference>
<keyword evidence="4 12" id="KW-0812">Transmembrane</keyword>
<keyword evidence="15" id="KW-1185">Reference proteome</keyword>
<keyword evidence="7" id="KW-0187">Copper transport</keyword>
<dbReference type="GO" id="GO:0016887">
    <property type="term" value="F:ATP hydrolysis activity"/>
    <property type="evidence" value="ECO:0007669"/>
    <property type="project" value="InterPro"/>
</dbReference>
<dbReference type="SUPFAM" id="SSF81653">
    <property type="entry name" value="Calcium ATPase, transduction domain A"/>
    <property type="match status" value="1"/>
</dbReference>
<keyword evidence="7" id="KW-0406">Ion transport</keyword>
<dbReference type="CDD" id="cd00371">
    <property type="entry name" value="HMA"/>
    <property type="match status" value="1"/>
</dbReference>
<dbReference type="SUPFAM" id="SSF55008">
    <property type="entry name" value="HMA, heavy metal-associated domain"/>
    <property type="match status" value="1"/>
</dbReference>
<dbReference type="PRINTS" id="PR00119">
    <property type="entry name" value="CATATPASE"/>
</dbReference>
<dbReference type="Gene3D" id="3.30.70.100">
    <property type="match status" value="1"/>
</dbReference>
<keyword evidence="9" id="KW-1278">Translocase</keyword>
<feature type="transmembrane region" description="Helical" evidence="12">
    <location>
        <begin position="519"/>
        <end position="537"/>
    </location>
</feature>
<dbReference type="InterPro" id="IPR017969">
    <property type="entry name" value="Heavy-metal-associated_CS"/>
</dbReference>
<keyword evidence="6 12" id="KW-0547">Nucleotide-binding</keyword>
<evidence type="ECO:0000256" key="9">
    <source>
        <dbReference type="ARBA" id="ARBA00022967"/>
    </source>
</evidence>
<evidence type="ECO:0000256" key="6">
    <source>
        <dbReference type="ARBA" id="ARBA00022741"/>
    </source>
</evidence>
<dbReference type="PANTHER" id="PTHR46594:SF4">
    <property type="entry name" value="P-TYPE CATION-TRANSPORTING ATPASE"/>
    <property type="match status" value="1"/>
</dbReference>
<feature type="transmembrane region" description="Helical" evidence="12">
    <location>
        <begin position="1192"/>
        <end position="1212"/>
    </location>
</feature>
<dbReference type="Proteomes" id="UP000078046">
    <property type="component" value="Unassembled WGS sequence"/>
</dbReference>
<keyword evidence="11 12" id="KW-0472">Membrane</keyword>
<evidence type="ECO:0000256" key="5">
    <source>
        <dbReference type="ARBA" id="ARBA00022723"/>
    </source>
</evidence>
<evidence type="ECO:0000313" key="15">
    <source>
        <dbReference type="Proteomes" id="UP000078046"/>
    </source>
</evidence>
<feature type="transmembrane region" description="Helical" evidence="12">
    <location>
        <begin position="791"/>
        <end position="814"/>
    </location>
</feature>
<dbReference type="PRINTS" id="PR00942">
    <property type="entry name" value="CUATPASEI"/>
</dbReference>
<dbReference type="InterPro" id="IPR006121">
    <property type="entry name" value="HMA_dom"/>
</dbReference>
<evidence type="ECO:0000256" key="8">
    <source>
        <dbReference type="ARBA" id="ARBA00022840"/>
    </source>
</evidence>
<dbReference type="NCBIfam" id="TIGR01494">
    <property type="entry name" value="ATPase_P-type"/>
    <property type="match status" value="2"/>
</dbReference>
<dbReference type="InterPro" id="IPR018303">
    <property type="entry name" value="ATPase_P-typ_P_site"/>
</dbReference>
<dbReference type="InterPro" id="IPR023298">
    <property type="entry name" value="ATPase_P-typ_TM_dom_sf"/>
</dbReference>
<dbReference type="InterPro" id="IPR044492">
    <property type="entry name" value="P_typ_ATPase_HD_dom"/>
</dbReference>
<dbReference type="InterPro" id="IPR001757">
    <property type="entry name" value="P_typ_ATPase"/>
</dbReference>
<keyword evidence="8 12" id="KW-0067">ATP-binding</keyword>
<keyword evidence="3" id="KW-0813">Transport</keyword>
<dbReference type="FunFam" id="2.70.150.10:FF:000002">
    <property type="entry name" value="Copper-transporting ATPase 1, putative"/>
    <property type="match status" value="1"/>
</dbReference>
<dbReference type="InterPro" id="IPR023299">
    <property type="entry name" value="ATPase_P-typ_cyto_dom_N"/>
</dbReference>
<evidence type="ECO:0000256" key="10">
    <source>
        <dbReference type="ARBA" id="ARBA00022989"/>
    </source>
</evidence>
<dbReference type="Pfam" id="PF00122">
    <property type="entry name" value="E1-E2_ATPase"/>
    <property type="match status" value="1"/>
</dbReference>
<evidence type="ECO:0000256" key="2">
    <source>
        <dbReference type="ARBA" id="ARBA00012517"/>
    </source>
</evidence>
<dbReference type="Gene3D" id="3.40.1110.10">
    <property type="entry name" value="Calcium-transporting ATPase, cytoplasmic domain N"/>
    <property type="match status" value="1"/>
</dbReference>
<dbReference type="AlphaFoldDB" id="A0A177BCU7"/>
<dbReference type="EC" id="7.2.2.8" evidence="2"/>
<dbReference type="PROSITE" id="PS01047">
    <property type="entry name" value="HMA_1"/>
    <property type="match status" value="1"/>
</dbReference>
<feature type="domain" description="HMA" evidence="13">
    <location>
        <begin position="294"/>
        <end position="360"/>
    </location>
</feature>
<dbReference type="OrthoDB" id="432719at2759"/>
<dbReference type="PROSITE" id="PS50846">
    <property type="entry name" value="HMA_2"/>
    <property type="match status" value="1"/>
</dbReference>
<evidence type="ECO:0000259" key="13">
    <source>
        <dbReference type="PROSITE" id="PS50846"/>
    </source>
</evidence>
<evidence type="ECO:0000313" key="14">
    <source>
        <dbReference type="EMBL" id="OAF72128.1"/>
    </source>
</evidence>
<dbReference type="InterPro" id="IPR036163">
    <property type="entry name" value="HMA_dom_sf"/>
</dbReference>
<dbReference type="Pfam" id="PF00403">
    <property type="entry name" value="HMA"/>
    <property type="match status" value="1"/>
</dbReference>
<dbReference type="GO" id="GO:0046872">
    <property type="term" value="F:metal ion binding"/>
    <property type="evidence" value="ECO:0007669"/>
    <property type="project" value="UniProtKB-KW"/>
</dbReference>
<dbReference type="GO" id="GO:0016020">
    <property type="term" value="C:membrane"/>
    <property type="evidence" value="ECO:0007669"/>
    <property type="project" value="UniProtKB-SubCell"/>
</dbReference>
<feature type="transmembrane region" description="Helical" evidence="12">
    <location>
        <begin position="1164"/>
        <end position="1186"/>
    </location>
</feature>
<dbReference type="GO" id="GO:0005802">
    <property type="term" value="C:trans-Golgi network"/>
    <property type="evidence" value="ECO:0007669"/>
    <property type="project" value="UniProtKB-ARBA"/>
</dbReference>
<evidence type="ECO:0000256" key="1">
    <source>
        <dbReference type="ARBA" id="ARBA00004166"/>
    </source>
</evidence>
<feature type="transmembrane region" description="Helical" evidence="12">
    <location>
        <begin position="583"/>
        <end position="606"/>
    </location>
</feature>
<dbReference type="CDD" id="cd02094">
    <property type="entry name" value="P-type_ATPase_Cu-like"/>
    <property type="match status" value="1"/>
</dbReference>
<feature type="transmembrane region" description="Helical" evidence="12">
    <location>
        <begin position="472"/>
        <end position="492"/>
    </location>
</feature>
<keyword evidence="7" id="KW-0186">Copper</keyword>
<dbReference type="InterPro" id="IPR027256">
    <property type="entry name" value="P-typ_ATPase_IB"/>
</dbReference>
<dbReference type="FunFam" id="3.30.70.100:FF:000001">
    <property type="entry name" value="ATPase copper transporting beta"/>
    <property type="match status" value="1"/>
</dbReference>
<feature type="transmembrane region" description="Helical" evidence="12">
    <location>
        <begin position="549"/>
        <end position="577"/>
    </location>
</feature>
<feature type="transmembrane region" description="Helical" evidence="12">
    <location>
        <begin position="749"/>
        <end position="771"/>
    </location>
</feature>
<dbReference type="EMBL" id="LWCA01000003">
    <property type="protein sequence ID" value="OAF72128.1"/>
    <property type="molecule type" value="Genomic_DNA"/>
</dbReference>
<dbReference type="SFLD" id="SFLDS00003">
    <property type="entry name" value="Haloacid_Dehalogenase"/>
    <property type="match status" value="1"/>
</dbReference>
<dbReference type="InterPro" id="IPR036412">
    <property type="entry name" value="HAD-like_sf"/>
</dbReference>
<dbReference type="SFLD" id="SFLDF00027">
    <property type="entry name" value="p-type_atpase"/>
    <property type="match status" value="1"/>
</dbReference>
<dbReference type="InterPro" id="IPR023214">
    <property type="entry name" value="HAD_sf"/>
</dbReference>
<name>A0A177BCU7_9BILA</name>
<dbReference type="PROSITE" id="PS00154">
    <property type="entry name" value="ATPASE_E1_E2"/>
    <property type="match status" value="1"/>
</dbReference>
<evidence type="ECO:0000256" key="4">
    <source>
        <dbReference type="ARBA" id="ARBA00022692"/>
    </source>
</evidence>
<comment type="subcellular location">
    <subcellularLocation>
        <location evidence="1">Golgi apparatus</location>
        <location evidence="1">trans-Golgi network membrane</location>
        <topology evidence="1">Multi-pass membrane protein</topology>
    </subcellularLocation>
    <subcellularLocation>
        <location evidence="12">Membrane</location>
    </subcellularLocation>
</comment>
<comment type="similarity">
    <text evidence="12">Belongs to the cation transport ATPase (P-type) (TC 3.A.3) family. Type IB subfamily.</text>
</comment>
<keyword evidence="5 12" id="KW-0479">Metal-binding</keyword>
<gene>
    <name evidence="14" type="ORF">A3Q56_00069</name>
</gene>
<dbReference type="Gene3D" id="2.70.150.10">
    <property type="entry name" value="Calcium-transporting ATPase, cytoplasmic transduction domain A"/>
    <property type="match status" value="1"/>
</dbReference>
<proteinExistence type="inferred from homology"/>
<evidence type="ECO:0000256" key="11">
    <source>
        <dbReference type="ARBA" id="ARBA00023136"/>
    </source>
</evidence>
<evidence type="ECO:0000256" key="12">
    <source>
        <dbReference type="RuleBase" id="RU362081"/>
    </source>
</evidence>
<evidence type="ECO:0000256" key="3">
    <source>
        <dbReference type="ARBA" id="ARBA00022448"/>
    </source>
</evidence>
<reference evidence="14 15" key="1">
    <citation type="submission" date="2016-04" db="EMBL/GenBank/DDBJ databases">
        <title>The genome of Intoshia linei affirms orthonectids as highly simplified spiralians.</title>
        <authorList>
            <person name="Mikhailov K.V."/>
            <person name="Slusarev G.S."/>
            <person name="Nikitin M.A."/>
            <person name="Logacheva M.D."/>
            <person name="Penin A."/>
            <person name="Aleoshin V."/>
            <person name="Panchin Y.V."/>
        </authorList>
    </citation>
    <scope>NUCLEOTIDE SEQUENCE [LARGE SCALE GENOMIC DNA]</scope>
    <source>
        <strain evidence="14">Intl2013</strain>
        <tissue evidence="14">Whole animal</tissue>
    </source>
</reference>
<evidence type="ECO:0000256" key="7">
    <source>
        <dbReference type="ARBA" id="ARBA00022796"/>
    </source>
</evidence>
<dbReference type="GO" id="GO:0005524">
    <property type="term" value="F:ATP binding"/>
    <property type="evidence" value="ECO:0007669"/>
    <property type="project" value="UniProtKB-UniRule"/>
</dbReference>
<protein>
    <recommendedName>
        <fullName evidence="2">P-type Cu(+) transporter</fullName>
        <ecNumber evidence="2">7.2.2.8</ecNumber>
    </recommendedName>
</protein>
<keyword evidence="10 12" id="KW-1133">Transmembrane helix</keyword>
<dbReference type="Pfam" id="PF00702">
    <property type="entry name" value="Hydrolase"/>
    <property type="match status" value="1"/>
</dbReference>
<dbReference type="Gene3D" id="3.40.50.1000">
    <property type="entry name" value="HAD superfamily/HAD-like"/>
    <property type="match status" value="1"/>
</dbReference>